<evidence type="ECO:0000259" key="2">
    <source>
        <dbReference type="Pfam" id="PF02517"/>
    </source>
</evidence>
<keyword evidence="1" id="KW-0472">Membrane</keyword>
<protein>
    <submittedName>
        <fullName evidence="3">Putative CAAX amino terminal protease family protein</fullName>
    </submittedName>
</protein>
<reference evidence="4" key="1">
    <citation type="submission" date="2015-05" db="EMBL/GenBank/DDBJ databases">
        <authorList>
            <person name="Urmite Genomes"/>
        </authorList>
    </citation>
    <scope>NUCLEOTIDE SEQUENCE [LARGE SCALE GENOMIC DNA]</scope>
    <source>
        <strain evidence="4">LF1</strain>
    </source>
</reference>
<feature type="transmembrane region" description="Helical" evidence="1">
    <location>
        <begin position="229"/>
        <end position="250"/>
    </location>
</feature>
<feature type="transmembrane region" description="Helical" evidence="1">
    <location>
        <begin position="150"/>
        <end position="168"/>
    </location>
</feature>
<accession>A0A0U1NSW6</accession>
<feature type="transmembrane region" description="Helical" evidence="1">
    <location>
        <begin position="9"/>
        <end position="35"/>
    </location>
</feature>
<dbReference type="Proteomes" id="UP000199087">
    <property type="component" value="Unassembled WGS sequence"/>
</dbReference>
<keyword evidence="4" id="KW-1185">Reference proteome</keyword>
<evidence type="ECO:0000313" key="3">
    <source>
        <dbReference type="EMBL" id="CRK81127.1"/>
    </source>
</evidence>
<dbReference type="GO" id="GO:0004175">
    <property type="term" value="F:endopeptidase activity"/>
    <property type="evidence" value="ECO:0007669"/>
    <property type="project" value="UniProtKB-ARBA"/>
</dbReference>
<feature type="transmembrane region" description="Helical" evidence="1">
    <location>
        <begin position="204"/>
        <end position="223"/>
    </location>
</feature>
<dbReference type="PANTHER" id="PTHR35797">
    <property type="entry name" value="PROTEASE-RELATED"/>
    <property type="match status" value="1"/>
</dbReference>
<feature type="transmembrane region" description="Helical" evidence="1">
    <location>
        <begin position="83"/>
        <end position="103"/>
    </location>
</feature>
<organism evidence="3 4">
    <name type="scientific">Neobacillus massiliamazoniensis</name>
    <dbReference type="NCBI Taxonomy" id="1499688"/>
    <lineage>
        <taxon>Bacteria</taxon>
        <taxon>Bacillati</taxon>
        <taxon>Bacillota</taxon>
        <taxon>Bacilli</taxon>
        <taxon>Bacillales</taxon>
        <taxon>Bacillaceae</taxon>
        <taxon>Neobacillus</taxon>
    </lineage>
</organism>
<dbReference type="OrthoDB" id="9777755at2"/>
<proteinExistence type="predicted"/>
<dbReference type="AlphaFoldDB" id="A0A0U1NSW6"/>
<evidence type="ECO:0000313" key="4">
    <source>
        <dbReference type="Proteomes" id="UP000199087"/>
    </source>
</evidence>
<feature type="transmembrane region" description="Helical" evidence="1">
    <location>
        <begin position="174"/>
        <end position="192"/>
    </location>
</feature>
<dbReference type="GO" id="GO:0080120">
    <property type="term" value="P:CAAX-box protein maturation"/>
    <property type="evidence" value="ECO:0007669"/>
    <property type="project" value="UniProtKB-ARBA"/>
</dbReference>
<keyword evidence="3" id="KW-0378">Hydrolase</keyword>
<dbReference type="PANTHER" id="PTHR35797:SF1">
    <property type="entry name" value="PROTEASE"/>
    <property type="match status" value="1"/>
</dbReference>
<sequence length="267" mass="29264">MNKPNEKKLFYVLAAVVYYIVTSIAALLLGIIQPATHIPEVIIQLTQFGPTIGVITVILIFSRKLNLHLAIGFRLNSFELKRLLTAAFLVVVIFALSIVWFLMNGHDIVYSSPGSLSQPFLIILIAQFIGAAGEEFGWRSFFQPFLQSRLGVLLSSILVGLLWGLWHVGIFAKGAAFAGFFLLMTIALSIIMGELLRHSKGSHLFISTAFHALINIGLLLLFSEEDGDVYAMGTVAIVCTAVSIGVYFFNNFTSNASKLKNAYSGEV</sequence>
<gene>
    <name evidence="3" type="ORF">BN000_01025</name>
</gene>
<keyword evidence="3" id="KW-0645">Protease</keyword>
<dbReference type="EMBL" id="CVRB01000001">
    <property type="protein sequence ID" value="CRK81127.1"/>
    <property type="molecule type" value="Genomic_DNA"/>
</dbReference>
<dbReference type="GO" id="GO:0006508">
    <property type="term" value="P:proteolysis"/>
    <property type="evidence" value="ECO:0007669"/>
    <property type="project" value="UniProtKB-KW"/>
</dbReference>
<evidence type="ECO:0000256" key="1">
    <source>
        <dbReference type="SAM" id="Phobius"/>
    </source>
</evidence>
<feature type="transmembrane region" description="Helical" evidence="1">
    <location>
        <begin position="115"/>
        <end position="138"/>
    </location>
</feature>
<dbReference type="InterPro" id="IPR003675">
    <property type="entry name" value="Rce1/LyrA-like_dom"/>
</dbReference>
<dbReference type="InterPro" id="IPR042150">
    <property type="entry name" value="MmRce1-like"/>
</dbReference>
<dbReference type="STRING" id="1499688.BN000_01025"/>
<name>A0A0U1NSW6_9BACI</name>
<keyword evidence="1" id="KW-1133">Transmembrane helix</keyword>
<feature type="domain" description="CAAX prenyl protease 2/Lysostaphin resistance protein A-like" evidence="2">
    <location>
        <begin position="118"/>
        <end position="216"/>
    </location>
</feature>
<dbReference type="Pfam" id="PF02517">
    <property type="entry name" value="Rce1-like"/>
    <property type="match status" value="1"/>
</dbReference>
<keyword evidence="1" id="KW-0812">Transmembrane</keyword>
<dbReference type="RefSeq" id="WP_090631710.1">
    <property type="nucleotide sequence ID" value="NZ_CVRB01000001.1"/>
</dbReference>
<feature type="transmembrane region" description="Helical" evidence="1">
    <location>
        <begin position="41"/>
        <end position="62"/>
    </location>
</feature>